<sequence>MPDTARMSRDAEIIVIARGAEEVMRPLTLPDENREWHQCFVPVNGGFDAWIVEFWRLNWHGLLAHLESLPWPDPHSVQVLVHDQDDDCFGLWMMYDGRLVEVPLPRTRRELRPGHSVSGVLSRTDRRPADPPGTDADGAADAGTPEPDRPAAV</sequence>
<evidence type="ECO:0000256" key="1">
    <source>
        <dbReference type="SAM" id="MobiDB-lite"/>
    </source>
</evidence>
<reference evidence="3" key="1">
    <citation type="journal article" date="2019" name="Int. J. Syst. Evol. Microbiol.">
        <title>The Global Catalogue of Microorganisms (GCM) 10K type strain sequencing project: providing services to taxonomists for standard genome sequencing and annotation.</title>
        <authorList>
            <consortium name="The Broad Institute Genomics Platform"/>
            <consortium name="The Broad Institute Genome Sequencing Center for Infectious Disease"/>
            <person name="Wu L."/>
            <person name="Ma J."/>
        </authorList>
    </citation>
    <scope>NUCLEOTIDE SEQUENCE [LARGE SCALE GENOMIC DNA]</scope>
    <source>
        <strain evidence="3">JCM 6307</strain>
    </source>
</reference>
<dbReference type="EMBL" id="BAAATA010000018">
    <property type="protein sequence ID" value="GAA2494332.1"/>
    <property type="molecule type" value="Genomic_DNA"/>
</dbReference>
<name>A0ABP5ZAL7_9ACTN</name>
<accession>A0ABP5ZAL7</accession>
<protein>
    <submittedName>
        <fullName evidence="2">Uncharacterized protein</fullName>
    </submittedName>
</protein>
<gene>
    <name evidence="2" type="ORF">GCM10010406_33000</name>
</gene>
<evidence type="ECO:0000313" key="3">
    <source>
        <dbReference type="Proteomes" id="UP001501358"/>
    </source>
</evidence>
<proteinExistence type="predicted"/>
<organism evidence="2 3">
    <name type="scientific">Streptomyces thermolineatus</name>
    <dbReference type="NCBI Taxonomy" id="44033"/>
    <lineage>
        <taxon>Bacteria</taxon>
        <taxon>Bacillati</taxon>
        <taxon>Actinomycetota</taxon>
        <taxon>Actinomycetes</taxon>
        <taxon>Kitasatosporales</taxon>
        <taxon>Streptomycetaceae</taxon>
        <taxon>Streptomyces</taxon>
    </lineage>
</organism>
<keyword evidence="3" id="KW-1185">Reference proteome</keyword>
<comment type="caution">
    <text evidence="2">The sequence shown here is derived from an EMBL/GenBank/DDBJ whole genome shotgun (WGS) entry which is preliminary data.</text>
</comment>
<feature type="compositionally biased region" description="Low complexity" evidence="1">
    <location>
        <begin position="132"/>
        <end position="144"/>
    </location>
</feature>
<dbReference type="Proteomes" id="UP001501358">
    <property type="component" value="Unassembled WGS sequence"/>
</dbReference>
<evidence type="ECO:0000313" key="2">
    <source>
        <dbReference type="EMBL" id="GAA2494332.1"/>
    </source>
</evidence>
<feature type="region of interest" description="Disordered" evidence="1">
    <location>
        <begin position="110"/>
        <end position="153"/>
    </location>
</feature>